<dbReference type="Proteomes" id="UP001055879">
    <property type="component" value="Linkage Group LG06"/>
</dbReference>
<protein>
    <submittedName>
        <fullName evidence="1">Uncharacterized protein</fullName>
    </submittedName>
</protein>
<reference evidence="1 2" key="2">
    <citation type="journal article" date="2022" name="Mol. Ecol. Resour.">
        <title>The genomes of chicory, endive, great burdock and yacon provide insights into Asteraceae paleo-polyploidization history and plant inulin production.</title>
        <authorList>
            <person name="Fan W."/>
            <person name="Wang S."/>
            <person name="Wang H."/>
            <person name="Wang A."/>
            <person name="Jiang F."/>
            <person name="Liu H."/>
            <person name="Zhao H."/>
            <person name="Xu D."/>
            <person name="Zhang Y."/>
        </authorList>
    </citation>
    <scope>NUCLEOTIDE SEQUENCE [LARGE SCALE GENOMIC DNA]</scope>
    <source>
        <strain evidence="2">cv. Niubang</strain>
    </source>
</reference>
<comment type="caution">
    <text evidence="1">The sequence shown here is derived from an EMBL/GenBank/DDBJ whole genome shotgun (WGS) entry which is preliminary data.</text>
</comment>
<name>A0ACB9BA26_ARCLA</name>
<reference evidence="2" key="1">
    <citation type="journal article" date="2022" name="Mol. Ecol. Resour.">
        <title>The genomes of chicory, endive, great burdock and yacon provide insights into Asteraceae palaeo-polyploidization history and plant inulin production.</title>
        <authorList>
            <person name="Fan W."/>
            <person name="Wang S."/>
            <person name="Wang H."/>
            <person name="Wang A."/>
            <person name="Jiang F."/>
            <person name="Liu H."/>
            <person name="Zhao H."/>
            <person name="Xu D."/>
            <person name="Zhang Y."/>
        </authorList>
    </citation>
    <scope>NUCLEOTIDE SEQUENCE [LARGE SCALE GENOMIC DNA]</scope>
    <source>
        <strain evidence="2">cv. Niubang</strain>
    </source>
</reference>
<organism evidence="1 2">
    <name type="scientific">Arctium lappa</name>
    <name type="common">Greater burdock</name>
    <name type="synonym">Lappa major</name>
    <dbReference type="NCBI Taxonomy" id="4217"/>
    <lineage>
        <taxon>Eukaryota</taxon>
        <taxon>Viridiplantae</taxon>
        <taxon>Streptophyta</taxon>
        <taxon>Embryophyta</taxon>
        <taxon>Tracheophyta</taxon>
        <taxon>Spermatophyta</taxon>
        <taxon>Magnoliopsida</taxon>
        <taxon>eudicotyledons</taxon>
        <taxon>Gunneridae</taxon>
        <taxon>Pentapetalae</taxon>
        <taxon>asterids</taxon>
        <taxon>campanulids</taxon>
        <taxon>Asterales</taxon>
        <taxon>Asteraceae</taxon>
        <taxon>Carduoideae</taxon>
        <taxon>Cardueae</taxon>
        <taxon>Arctiinae</taxon>
        <taxon>Arctium</taxon>
    </lineage>
</organism>
<dbReference type="EMBL" id="CM042052">
    <property type="protein sequence ID" value="KAI3718764.1"/>
    <property type="molecule type" value="Genomic_DNA"/>
</dbReference>
<proteinExistence type="predicted"/>
<evidence type="ECO:0000313" key="1">
    <source>
        <dbReference type="EMBL" id="KAI3718764.1"/>
    </source>
</evidence>
<keyword evidence="2" id="KW-1185">Reference proteome</keyword>
<sequence>MFIVLAGKLLLWSTFVFIYLINTTTLAQPGFISYYCGESGNFTRNSTYQGNLDDTLAALPNTNSGFGFYNRSTGQGNDSVNSIALCRGDVEPGLCRSCLNDSIVRLRKICPNQKEAIGYYDNCMLKYSNETILGNTRIRFYVFYANNQNASDEDGFNRALRPLMNRLRGDAAAGGPLLKFATGNTTGPNLETIYGLVQCTPELNEMQCSGCLEDAISQFGNSNSGKIGGRTLLPMCNFRYEISRFYNESTLFIPPPPPPIPTPPGTNCIFFTTLISDMVLIHLI</sequence>
<accession>A0ACB9BA26</accession>
<evidence type="ECO:0000313" key="2">
    <source>
        <dbReference type="Proteomes" id="UP001055879"/>
    </source>
</evidence>
<gene>
    <name evidence="1" type="ORF">L6452_19647</name>
</gene>